<gene>
    <name evidence="2" type="primary">Cnig_chr_I.g3286</name>
    <name evidence="2" type="ORF">B9Z55_003286</name>
</gene>
<dbReference type="Pfam" id="PF00646">
    <property type="entry name" value="F-box"/>
    <property type="match status" value="1"/>
</dbReference>
<name>A0A2G5VPR3_9PELO</name>
<sequence>MKLHRMPFLVQKMIIAEMNFDDRLYLSVTSKRTCRLLEMSKLDLVSISITVYLSYVLVRVGHPYAHLYFNIPFKQSETDNGHHNHLKIGNCSNFQFLRTNWDSFTWNYEGVELERIKNAGIVFGKLLRHLKTFLNIRKPVQCSFRTVPVGLIPQLDCNYVYDRIEIRHRGAENMTPEDLTFLLGQLKIKQLDLNVKVPVGGYKYQRNPENKCLIQKLIIRNHIWVDFSELPAAKLIAIKKRISFHQMNTILKSWVAGSNRDMEIGDFELGKKTDRKIIFSGIGTHATQLTESERETFLEFVCPYPHLRRGVVAVDIIRENDGTRATVFEAKDVDDPHRKMFVMVWSEENLRRVGRDVD</sequence>
<dbReference type="AlphaFoldDB" id="A0A2G5VPR3"/>
<protein>
    <recommendedName>
        <fullName evidence="1">F-box domain-containing protein</fullName>
    </recommendedName>
</protein>
<dbReference type="EMBL" id="PDUG01000001">
    <property type="protein sequence ID" value="PIC53680.1"/>
    <property type="molecule type" value="Genomic_DNA"/>
</dbReference>
<feature type="domain" description="F-box" evidence="1">
    <location>
        <begin position="3"/>
        <end position="42"/>
    </location>
</feature>
<organism evidence="2 3">
    <name type="scientific">Caenorhabditis nigoni</name>
    <dbReference type="NCBI Taxonomy" id="1611254"/>
    <lineage>
        <taxon>Eukaryota</taxon>
        <taxon>Metazoa</taxon>
        <taxon>Ecdysozoa</taxon>
        <taxon>Nematoda</taxon>
        <taxon>Chromadorea</taxon>
        <taxon>Rhabditida</taxon>
        <taxon>Rhabditina</taxon>
        <taxon>Rhabditomorpha</taxon>
        <taxon>Rhabditoidea</taxon>
        <taxon>Rhabditidae</taxon>
        <taxon>Peloderinae</taxon>
        <taxon>Caenorhabditis</taxon>
    </lineage>
</organism>
<reference evidence="3" key="1">
    <citation type="submission" date="2017-10" db="EMBL/GenBank/DDBJ databases">
        <title>Rapid genome shrinkage in a self-fertile nematode reveals novel sperm competition proteins.</title>
        <authorList>
            <person name="Yin D."/>
            <person name="Schwarz E.M."/>
            <person name="Thomas C.G."/>
            <person name="Felde R.L."/>
            <person name="Korf I.F."/>
            <person name="Cutter A.D."/>
            <person name="Schartner C.M."/>
            <person name="Ralston E.J."/>
            <person name="Meyer B.J."/>
            <person name="Haag E.S."/>
        </authorList>
    </citation>
    <scope>NUCLEOTIDE SEQUENCE [LARGE SCALE GENOMIC DNA]</scope>
    <source>
        <strain evidence="3">JU1422</strain>
    </source>
</reference>
<evidence type="ECO:0000313" key="2">
    <source>
        <dbReference type="EMBL" id="PIC53680.1"/>
    </source>
</evidence>
<accession>A0A2G5VPR3</accession>
<evidence type="ECO:0000313" key="3">
    <source>
        <dbReference type="Proteomes" id="UP000230233"/>
    </source>
</evidence>
<dbReference type="Proteomes" id="UP000230233">
    <property type="component" value="Chromosome I"/>
</dbReference>
<dbReference type="InterPro" id="IPR001810">
    <property type="entry name" value="F-box_dom"/>
</dbReference>
<comment type="caution">
    <text evidence="2">The sequence shown here is derived from an EMBL/GenBank/DDBJ whole genome shotgun (WGS) entry which is preliminary data.</text>
</comment>
<proteinExistence type="predicted"/>
<keyword evidence="3" id="KW-1185">Reference proteome</keyword>
<evidence type="ECO:0000259" key="1">
    <source>
        <dbReference type="Pfam" id="PF00646"/>
    </source>
</evidence>
<dbReference type="PANTHER" id="PTHR21503">
    <property type="entry name" value="F-BOX-CONTAINING HYPOTHETICAL PROTEIN C.ELEGANS"/>
    <property type="match status" value="1"/>
</dbReference>
<dbReference type="PANTHER" id="PTHR21503:SF8">
    <property type="entry name" value="F-BOX ASSOCIATED DOMAIN-CONTAINING PROTEIN-RELATED"/>
    <property type="match status" value="1"/>
</dbReference>